<dbReference type="PANTHER" id="PTHR35392:SF3">
    <property type="entry name" value="ZN(2)-C6 FUNGAL-TYPE DOMAIN-CONTAINING PROTEIN"/>
    <property type="match status" value="1"/>
</dbReference>
<protein>
    <recommendedName>
        <fullName evidence="4">Zn(2)-C6 fungal-type domain-containing protein</fullName>
    </recommendedName>
</protein>
<dbReference type="PANTHER" id="PTHR35392">
    <property type="entry name" value="ZN(II)2CYS6 TRANSCRIPTION FACTOR (EUROFUNG)-RELATED-RELATED"/>
    <property type="match status" value="1"/>
</dbReference>
<feature type="region of interest" description="Disordered" evidence="1">
    <location>
        <begin position="199"/>
        <end position="318"/>
    </location>
</feature>
<dbReference type="Proteomes" id="UP001174997">
    <property type="component" value="Unassembled WGS sequence"/>
</dbReference>
<dbReference type="EMBL" id="JAULSY010000106">
    <property type="protein sequence ID" value="KAK0665620.1"/>
    <property type="molecule type" value="Genomic_DNA"/>
</dbReference>
<dbReference type="InterPro" id="IPR052973">
    <property type="entry name" value="Fungal_sec-metab_reg_TF"/>
</dbReference>
<dbReference type="AlphaFoldDB" id="A0AA39Z7T0"/>
<evidence type="ECO:0000313" key="2">
    <source>
        <dbReference type="EMBL" id="KAK0665620.1"/>
    </source>
</evidence>
<reference evidence="2" key="1">
    <citation type="submission" date="2023-06" db="EMBL/GenBank/DDBJ databases">
        <title>Genome-scale phylogeny and comparative genomics of the fungal order Sordariales.</title>
        <authorList>
            <consortium name="Lawrence Berkeley National Laboratory"/>
            <person name="Hensen N."/>
            <person name="Bonometti L."/>
            <person name="Westerberg I."/>
            <person name="Brannstrom I.O."/>
            <person name="Guillou S."/>
            <person name="Cros-Aarteil S."/>
            <person name="Calhoun S."/>
            <person name="Haridas S."/>
            <person name="Kuo A."/>
            <person name="Mondo S."/>
            <person name="Pangilinan J."/>
            <person name="Riley R."/>
            <person name="Labutti K."/>
            <person name="Andreopoulos B."/>
            <person name="Lipzen A."/>
            <person name="Chen C."/>
            <person name="Yanf M."/>
            <person name="Daum C."/>
            <person name="Ng V."/>
            <person name="Clum A."/>
            <person name="Steindorff A."/>
            <person name="Ohm R."/>
            <person name="Martin F."/>
            <person name="Silar P."/>
            <person name="Natvig D."/>
            <person name="Lalanne C."/>
            <person name="Gautier V."/>
            <person name="Ament-Velasquez S.L."/>
            <person name="Kruys A."/>
            <person name="Hutchinson M.I."/>
            <person name="Powell A.J."/>
            <person name="Barry K."/>
            <person name="Miller A.N."/>
            <person name="Grigoriev I.V."/>
            <person name="Debuchy R."/>
            <person name="Gladieux P."/>
            <person name="Thoren M.H."/>
            <person name="Johannesson H."/>
        </authorList>
    </citation>
    <scope>NUCLEOTIDE SEQUENCE</scope>
    <source>
        <strain evidence="2">CBS 307.81</strain>
    </source>
</reference>
<proteinExistence type="predicted"/>
<gene>
    <name evidence="2" type="ORF">QBC41DRAFT_327580</name>
</gene>
<evidence type="ECO:0000313" key="3">
    <source>
        <dbReference type="Proteomes" id="UP001174997"/>
    </source>
</evidence>
<sequence length="767" mass="86279">MNMNMEDKWHAGGGGGSSMVAITAVAASEMDSRSSADLGPVFHFGEPGDPSFFDPALNSLFFFDTFHAASDRRDYPLGPGPSAYSALAPPSQASFDTQFHGTGTKIIAARNSDPRLNASFINPANPRLYPNAPPAILPGGPRQDIYNFEYFETNIGVPFEGPIIDHTAHLPQWEGPYNSCDGFLSPGLSSSFGPLTDALSNGYHTGSSSDSSPDPESPVPTLLRVSPSAEAQPKFSPNPALNLNTSRRPSIASTEIKIERNTGVSPSPRPPNRKAASKNSGSSLEIILYKPSGKPDGRLSKKRPAFDEVSTGSSTPQTLRRISLEDESGQVKATMTTFGKRPRIRTPFDEEKRRRTALARKEGVCVRCKRSKRQCDLAAKSLYVSCTLCACTKIYKNVPRLPCFRSTLVDILFFRAGPAANEPLFTRRLVEFKLEDLSAPDVPVRTLKLSQRMGHHRLTVYASEFKPEPTDKLSYHWKDSAGNLHEMKMPPFTLTNLDKVYAHFRQYIDTAKESYLESLRDHQDDGLTWKTVSMAMEYARRKPDSLVADTLDMWAVSRMIEIPWEICGEWTDTLDMSPVQDPENPHKGKIPIPPIMDTLLDQIVIRNFLQPLRERVIRKFEQLISPARPEVWFEVYLSAFVILNHIERLARHSAFHARLHSMPTKYSNTSFLEGAFHTAKVILSRFHFVCNGSVPLRLDWKKEKTAQLAKLQPSEVALMEETQAIIRRKEKDVLRLRKTHQYESPLYWCHQLYFEDWDNSPVHIVEE</sequence>
<comment type="caution">
    <text evidence="2">The sequence shown here is derived from an EMBL/GenBank/DDBJ whole genome shotgun (WGS) entry which is preliminary data.</text>
</comment>
<accession>A0AA39Z7T0</accession>
<feature type="compositionally biased region" description="Polar residues" evidence="1">
    <location>
        <begin position="239"/>
        <end position="253"/>
    </location>
</feature>
<keyword evidence="3" id="KW-1185">Reference proteome</keyword>
<evidence type="ECO:0000256" key="1">
    <source>
        <dbReference type="SAM" id="MobiDB-lite"/>
    </source>
</evidence>
<evidence type="ECO:0008006" key="4">
    <source>
        <dbReference type="Google" id="ProtNLM"/>
    </source>
</evidence>
<organism evidence="2 3">
    <name type="scientific">Cercophora samala</name>
    <dbReference type="NCBI Taxonomy" id="330535"/>
    <lineage>
        <taxon>Eukaryota</taxon>
        <taxon>Fungi</taxon>
        <taxon>Dikarya</taxon>
        <taxon>Ascomycota</taxon>
        <taxon>Pezizomycotina</taxon>
        <taxon>Sordariomycetes</taxon>
        <taxon>Sordariomycetidae</taxon>
        <taxon>Sordariales</taxon>
        <taxon>Lasiosphaeriaceae</taxon>
        <taxon>Cercophora</taxon>
    </lineage>
</organism>
<name>A0AA39Z7T0_9PEZI</name>